<sequence length="344" mass="39052">MFWTQCDKIVTSGGPVKCDFCPCPKYIYVTRCDKTENDFDDCDCNPETAWERAHLVTYFASENGCINVDGAWRRLNHTYYPADDSGFSANGSVYKAIETGENGPKTYDTRQKAQTEWDAHPKSHWGEKVIAACTCCCTLEAEVNVEVTYTCHEYWLYTNESTGAVWGEQRWDTTVTAMGTCIATNTVSISDLSGTFHSKNWWDYCTGPEPGSCWDDTCTGSCTDYPLIVRFNLSDDCKYWKVASYTLPRPNLSNDSELCKWFGGGYEQALEWTKSERNGSYLSGTWTGTYNWEDINPIENRGISYTMTVTVTPTNKTNHLQSIPTTYMETFNSLSRDLQHDIQI</sequence>
<name>A0A848AVX9_9BACT</name>
<evidence type="ECO:0000313" key="1">
    <source>
        <dbReference type="EMBL" id="NMD87358.1"/>
    </source>
</evidence>
<dbReference type="RefSeq" id="WP_168962816.1">
    <property type="nucleotide sequence ID" value="NZ_JABAEW010000023.1"/>
</dbReference>
<accession>A0A848AVX9</accession>
<comment type="caution">
    <text evidence="1">The sequence shown here is derived from an EMBL/GenBank/DDBJ whole genome shotgun (WGS) entry which is preliminary data.</text>
</comment>
<protein>
    <submittedName>
        <fullName evidence="1">Uncharacterized protein</fullName>
    </submittedName>
</protein>
<gene>
    <name evidence="1" type="ORF">HF882_12260</name>
</gene>
<reference evidence="1 2" key="1">
    <citation type="submission" date="2020-04" db="EMBL/GenBank/DDBJ databases">
        <authorList>
            <person name="Hitch T.C.A."/>
            <person name="Wylensek D."/>
            <person name="Clavel T."/>
        </authorList>
    </citation>
    <scope>NUCLEOTIDE SEQUENCE [LARGE SCALE GENOMIC DNA]</scope>
    <source>
        <strain evidence="1 2">COR2-253-APC-1A</strain>
    </source>
</reference>
<proteinExistence type="predicted"/>
<evidence type="ECO:0000313" key="2">
    <source>
        <dbReference type="Proteomes" id="UP000576225"/>
    </source>
</evidence>
<dbReference type="Proteomes" id="UP000576225">
    <property type="component" value="Unassembled WGS sequence"/>
</dbReference>
<dbReference type="EMBL" id="JABAEW010000023">
    <property type="protein sequence ID" value="NMD87358.1"/>
    <property type="molecule type" value="Genomic_DNA"/>
</dbReference>
<organism evidence="1 2">
    <name type="scientific">Victivallis vadensis</name>
    <dbReference type="NCBI Taxonomy" id="172901"/>
    <lineage>
        <taxon>Bacteria</taxon>
        <taxon>Pseudomonadati</taxon>
        <taxon>Lentisphaerota</taxon>
        <taxon>Lentisphaeria</taxon>
        <taxon>Victivallales</taxon>
        <taxon>Victivallaceae</taxon>
        <taxon>Victivallis</taxon>
    </lineage>
</organism>
<dbReference type="AlphaFoldDB" id="A0A848AVX9"/>